<dbReference type="InterPro" id="IPR039126">
    <property type="entry name" value="GGACT"/>
</dbReference>
<dbReference type="RefSeq" id="WP_008514320.1">
    <property type="nucleotide sequence ID" value="NZ_ACJM01000001.1"/>
</dbReference>
<name>C0GD29_DETAL</name>
<dbReference type="SUPFAM" id="SSF110857">
    <property type="entry name" value="Gamma-glutamyl cyclotransferase-like"/>
    <property type="match status" value="1"/>
</dbReference>
<comment type="similarity">
    <text evidence="1">Belongs to the gamma-glutamylcyclotransferase family.</text>
</comment>
<evidence type="ECO:0000313" key="4">
    <source>
        <dbReference type="EMBL" id="EEG79114.1"/>
    </source>
</evidence>
<evidence type="ECO:0000313" key="5">
    <source>
        <dbReference type="Proteomes" id="UP000006443"/>
    </source>
</evidence>
<organism evidence="4 5">
    <name type="scientific">Dethiobacter alkaliphilus AHT 1</name>
    <dbReference type="NCBI Taxonomy" id="555088"/>
    <lineage>
        <taxon>Bacteria</taxon>
        <taxon>Bacillati</taxon>
        <taxon>Bacillota</taxon>
        <taxon>Dethiobacteria</taxon>
        <taxon>Dethiobacterales</taxon>
        <taxon>Dethiobacteraceae</taxon>
        <taxon>Dethiobacter</taxon>
    </lineage>
</organism>
<dbReference type="InterPro" id="IPR009288">
    <property type="entry name" value="AIG2-like_dom"/>
</dbReference>
<evidence type="ECO:0000256" key="2">
    <source>
        <dbReference type="PIRSR" id="PIRSR639126-1"/>
    </source>
</evidence>
<accession>C0GD29</accession>
<proteinExistence type="inferred from homology"/>
<reference evidence="4 5" key="1">
    <citation type="submission" date="2009-02" db="EMBL/GenBank/DDBJ databases">
        <title>Sequencing of the draft genome and assembly of Dethiobacter alkaliphilus AHT 1.</title>
        <authorList>
            <consortium name="US DOE Joint Genome Institute (JGI-PGF)"/>
            <person name="Lucas S."/>
            <person name="Copeland A."/>
            <person name="Lapidus A."/>
            <person name="Glavina del Rio T."/>
            <person name="Dalin E."/>
            <person name="Tice H."/>
            <person name="Bruce D."/>
            <person name="Goodwin L."/>
            <person name="Pitluck S."/>
            <person name="Larimer F."/>
            <person name="Land M.L."/>
            <person name="Hauser L."/>
            <person name="Muyzer G."/>
        </authorList>
    </citation>
    <scope>NUCLEOTIDE SEQUENCE [LARGE SCALE GENOMIC DNA]</scope>
    <source>
        <strain evidence="4 5">AHT 1</strain>
    </source>
</reference>
<dbReference type="AlphaFoldDB" id="C0GD29"/>
<dbReference type="GO" id="GO:0061929">
    <property type="term" value="F:gamma-glutamylaminecyclotransferase activity"/>
    <property type="evidence" value="ECO:0007669"/>
    <property type="project" value="InterPro"/>
</dbReference>
<evidence type="ECO:0000259" key="3">
    <source>
        <dbReference type="Pfam" id="PF06094"/>
    </source>
</evidence>
<dbReference type="GO" id="GO:0005829">
    <property type="term" value="C:cytosol"/>
    <property type="evidence" value="ECO:0007669"/>
    <property type="project" value="TreeGrafter"/>
</dbReference>
<dbReference type="CDD" id="cd06661">
    <property type="entry name" value="GGCT_like"/>
    <property type="match status" value="1"/>
</dbReference>
<sequence>MLKEFKRNLNVNELEGFMNQFNQSLDELASGKAEHKQVHQLIQSLLHTQNEEGYWPLIPSPNVDGDIRVAYWFMPTYIASAFLMHYYLQADAKNKSLIEDALIKGLQASTKGSLNGHGHDALRGRIQAVEIFKKGNVIKFLEQYPNLAPGFTTLISKIAEGFNNALMSGETRGDWGEEYQEDIKKALAGFHLQEGTLIFVYGTLLKGRSNHNRFLSTAKFLGEGVINGFTLHHLGSYPGIKRSKKGLVKGEVYKVDAQTLSQIDMLEGEGSLYLRQTTDVICGTQQFYNVSTYIYNNRVPKDSTIPFEAQTWGKAPEKEYVWYAGFGSNLLYERFMTYIEGGTSRFNNRSYPGCTDKTPPKASLPITIPYKMYFGNNSGSWNNGGVSFLDLNTKAETLGRMYLITKEQLREVGIQESNRPNWYNQAVELGEHKGIKIVTLTNSGKRPQNAPADNYLNVLKMGLKETYPTMTDFEIMKYLVACGSQ</sequence>
<gene>
    <name evidence="4" type="ORF">DealDRAFT_0388</name>
</gene>
<dbReference type="Gene3D" id="3.10.490.10">
    <property type="entry name" value="Gamma-glutamyl cyclotransferase-like"/>
    <property type="match status" value="2"/>
</dbReference>
<dbReference type="eggNOG" id="COG2105">
    <property type="taxonomic scope" value="Bacteria"/>
</dbReference>
<comment type="caution">
    <text evidence="4">The sequence shown here is derived from an EMBL/GenBank/DDBJ whole genome shotgun (WGS) entry which is preliminary data.</text>
</comment>
<dbReference type="Pfam" id="PF06094">
    <property type="entry name" value="GGACT"/>
    <property type="match status" value="1"/>
</dbReference>
<evidence type="ECO:0000256" key="1">
    <source>
        <dbReference type="ARBA" id="ARBA00008861"/>
    </source>
</evidence>
<keyword evidence="5" id="KW-1185">Reference proteome</keyword>
<feature type="active site" description="Proton acceptor" evidence="2">
    <location>
        <position position="267"/>
    </location>
</feature>
<dbReference type="PANTHER" id="PTHR12510">
    <property type="entry name" value="TROPONIN C-AKIN-1 PROTEIN"/>
    <property type="match status" value="1"/>
</dbReference>
<protein>
    <submittedName>
        <fullName evidence="4">AIG2 family protein</fullName>
    </submittedName>
</protein>
<dbReference type="InterPro" id="IPR036568">
    <property type="entry name" value="GGCT-like_sf"/>
</dbReference>
<dbReference type="STRING" id="555088.DealDRAFT_0388"/>
<dbReference type="OrthoDB" id="8538589at2"/>
<dbReference type="InterPro" id="IPR013024">
    <property type="entry name" value="GGCT-like"/>
</dbReference>
<feature type="domain" description="Gamma-glutamylcyclotransferase AIG2-like" evidence="3">
    <location>
        <begin position="198"/>
        <end position="312"/>
    </location>
</feature>
<dbReference type="Proteomes" id="UP000006443">
    <property type="component" value="Unassembled WGS sequence"/>
</dbReference>
<dbReference type="PANTHER" id="PTHR12510:SF4">
    <property type="entry name" value="GAMMA-GLUTAMYLAMINECYCLOTRANSFERASE"/>
    <property type="match status" value="1"/>
</dbReference>
<dbReference type="EMBL" id="ACJM01000001">
    <property type="protein sequence ID" value="EEG79114.1"/>
    <property type="molecule type" value="Genomic_DNA"/>
</dbReference>